<dbReference type="PROSITE" id="PS51716">
    <property type="entry name" value="G_IRG"/>
    <property type="match status" value="1"/>
</dbReference>
<dbReference type="Pfam" id="PF05049">
    <property type="entry name" value="IIGP"/>
    <property type="match status" value="1"/>
</dbReference>
<keyword evidence="2" id="KW-0547">Nucleotide-binding</keyword>
<dbReference type="GO" id="GO:0035458">
    <property type="term" value="P:cellular response to interferon-beta"/>
    <property type="evidence" value="ECO:0007669"/>
    <property type="project" value="TreeGrafter"/>
</dbReference>
<protein>
    <submittedName>
        <fullName evidence="6">Interferon-inducible GTPase 1</fullName>
    </submittedName>
</protein>
<sequence>MRSDVGGEVGTVFLCACHSSPACPAREDRCGQKVSPVPGLHHTSTFSSSRRTVGEQFYHQKSVFCKELCPPLLTAMGQLWSTSSDTEKCALGSINEKYLKNFKMESKILSEQTQALIEFHLKRGDAQKAASAISDALKDIENAPLSIAVTGESGAGKSSLINALRGMDHEEEGAAPTGPTETTKFRTEYKHPTLRNVSIWDLPGVGTTNFPLNTYLREVKFAEYDFFLIVSATRFKDNDAKLAKAIAQINKKFYFVRTKIDNELNSEQKTKPKTFKKENVLKNMKDECLTQLQVAKVTAAQVFLVSSLDRADYDFPEMENTLLRDLPAHKRHIFMMSLPSVTEAAVDQKRDSLKQKIWWEAVWAAASATIPLVGLFSDGDIEKLQDTLALYRSSFGLDDASLEKIAKDLHVSVERLKANLQSPHLMLAENNESFGEKMKQYMEKALSLVGGPLATGVTFTKTFYLQNYFLEIVASDAKALLKGDLFSASVGSEEGCGK</sequence>
<dbReference type="GO" id="GO:0005525">
    <property type="term" value="F:GTP binding"/>
    <property type="evidence" value="ECO:0007669"/>
    <property type="project" value="UniProtKB-KW"/>
</dbReference>
<evidence type="ECO:0000259" key="5">
    <source>
        <dbReference type="PROSITE" id="PS51716"/>
    </source>
</evidence>
<evidence type="ECO:0000256" key="3">
    <source>
        <dbReference type="ARBA" id="ARBA00022801"/>
    </source>
</evidence>
<keyword evidence="3" id="KW-0378">Hydrolase</keyword>
<dbReference type="CDD" id="cd04104">
    <property type="entry name" value="p47_IIGP_like"/>
    <property type="match status" value="1"/>
</dbReference>
<keyword evidence="7" id="KW-1185">Reference proteome</keyword>
<dbReference type="OrthoDB" id="422720at2759"/>
<keyword evidence="4" id="KW-0342">GTP-binding</keyword>
<dbReference type="InterPro" id="IPR051515">
    <property type="entry name" value="IRG"/>
</dbReference>
<dbReference type="AlphaFoldDB" id="A0A091D6E9"/>
<evidence type="ECO:0000256" key="2">
    <source>
        <dbReference type="ARBA" id="ARBA00022741"/>
    </source>
</evidence>
<dbReference type="Gene3D" id="3.40.50.300">
    <property type="entry name" value="P-loop containing nucleotide triphosphate hydrolases"/>
    <property type="match status" value="1"/>
</dbReference>
<dbReference type="GO" id="GO:0003924">
    <property type="term" value="F:GTPase activity"/>
    <property type="evidence" value="ECO:0007669"/>
    <property type="project" value="TreeGrafter"/>
</dbReference>
<evidence type="ECO:0000313" key="6">
    <source>
        <dbReference type="EMBL" id="KFO26637.1"/>
    </source>
</evidence>
<dbReference type="Proteomes" id="UP000028990">
    <property type="component" value="Unassembled WGS sequence"/>
</dbReference>
<dbReference type="InterPro" id="IPR027417">
    <property type="entry name" value="P-loop_NTPase"/>
</dbReference>
<dbReference type="GO" id="GO:0000045">
    <property type="term" value="P:autophagosome assembly"/>
    <property type="evidence" value="ECO:0007669"/>
    <property type="project" value="TreeGrafter"/>
</dbReference>
<name>A0A091D6E9_FUKDA</name>
<proteinExistence type="inferred from homology"/>
<evidence type="ECO:0000256" key="1">
    <source>
        <dbReference type="ARBA" id="ARBA00005429"/>
    </source>
</evidence>
<reference evidence="6 7" key="1">
    <citation type="submission" date="2013-11" db="EMBL/GenBank/DDBJ databases">
        <title>The Damaraland mole rat (Fukomys damarensis) genome and evolution of African mole rats.</title>
        <authorList>
            <person name="Gladyshev V.N."/>
            <person name="Fang X."/>
        </authorList>
    </citation>
    <scope>NUCLEOTIDE SEQUENCE [LARGE SCALE GENOMIC DNA]</scope>
    <source>
        <tissue evidence="6">Liver</tissue>
    </source>
</reference>
<organism evidence="6 7">
    <name type="scientific">Fukomys damarensis</name>
    <name type="common">Damaraland mole rat</name>
    <name type="synonym">Cryptomys damarensis</name>
    <dbReference type="NCBI Taxonomy" id="885580"/>
    <lineage>
        <taxon>Eukaryota</taxon>
        <taxon>Metazoa</taxon>
        <taxon>Chordata</taxon>
        <taxon>Craniata</taxon>
        <taxon>Vertebrata</taxon>
        <taxon>Euteleostomi</taxon>
        <taxon>Mammalia</taxon>
        <taxon>Eutheria</taxon>
        <taxon>Euarchontoglires</taxon>
        <taxon>Glires</taxon>
        <taxon>Rodentia</taxon>
        <taxon>Hystricomorpha</taxon>
        <taxon>Bathyergidae</taxon>
        <taxon>Fukomys</taxon>
    </lineage>
</organism>
<evidence type="ECO:0000313" key="7">
    <source>
        <dbReference type="Proteomes" id="UP000028990"/>
    </source>
</evidence>
<dbReference type="eggNOG" id="ENOG502QS9R">
    <property type="taxonomic scope" value="Eukaryota"/>
</dbReference>
<dbReference type="OMA" id="KFQPHEY"/>
<dbReference type="GO" id="GO:0045087">
    <property type="term" value="P:innate immune response"/>
    <property type="evidence" value="ECO:0007669"/>
    <property type="project" value="TreeGrafter"/>
</dbReference>
<dbReference type="SUPFAM" id="SSF52540">
    <property type="entry name" value="P-loop containing nucleoside triphosphate hydrolases"/>
    <property type="match status" value="1"/>
</dbReference>
<dbReference type="EMBL" id="KN123144">
    <property type="protein sequence ID" value="KFO26637.1"/>
    <property type="molecule type" value="Genomic_DNA"/>
</dbReference>
<dbReference type="GO" id="GO:0005789">
    <property type="term" value="C:endoplasmic reticulum membrane"/>
    <property type="evidence" value="ECO:0007669"/>
    <property type="project" value="TreeGrafter"/>
</dbReference>
<dbReference type="InterPro" id="IPR007743">
    <property type="entry name" value="Immunity-related_GTPase-like"/>
</dbReference>
<dbReference type="PANTHER" id="PTHR32341">
    <property type="entry name" value="INTERFERON-INDUCIBLE GTPASE"/>
    <property type="match status" value="1"/>
</dbReference>
<feature type="domain" description="IRG-type G" evidence="5">
    <location>
        <begin position="143"/>
        <end position="325"/>
    </location>
</feature>
<dbReference type="InterPro" id="IPR030385">
    <property type="entry name" value="G_IRG_dom"/>
</dbReference>
<dbReference type="STRING" id="885580.ENSFDAP00000002589"/>
<accession>A0A091D6E9</accession>
<dbReference type="FunFam" id="3.40.50.300:FF:000541">
    <property type="entry name" value="Immunity related GTPase M"/>
    <property type="match status" value="1"/>
</dbReference>
<evidence type="ECO:0000256" key="4">
    <source>
        <dbReference type="ARBA" id="ARBA00023134"/>
    </source>
</evidence>
<gene>
    <name evidence="6" type="ORF">H920_12036</name>
</gene>
<comment type="similarity">
    <text evidence="1">Belongs to the TRAFAC class dynamin-like GTPase superfamily. IRG family.</text>
</comment>
<dbReference type="PANTHER" id="PTHR32341:SF15">
    <property type="entry name" value="INTERFERON-GAMMA-INDUCIBLE GTPASE 10-RELATED"/>
    <property type="match status" value="1"/>
</dbReference>